<dbReference type="RefSeq" id="WP_006330997.1">
    <property type="nucleotide sequence ID" value="NZ_BAHC01000050.1"/>
</dbReference>
<dbReference type="SUPFAM" id="SSF53448">
    <property type="entry name" value="Nucleotide-diphospho-sugar transferases"/>
    <property type="match status" value="1"/>
</dbReference>
<name>K6VQ94_9ACTN</name>
<evidence type="ECO:0000256" key="9">
    <source>
        <dbReference type="ARBA" id="ARBA00040345"/>
    </source>
</evidence>
<evidence type="ECO:0000256" key="1">
    <source>
        <dbReference type="ARBA" id="ARBA00004236"/>
    </source>
</evidence>
<dbReference type="GO" id="GO:0005886">
    <property type="term" value="C:plasma membrane"/>
    <property type="evidence" value="ECO:0007669"/>
    <property type="project" value="UniProtKB-SubCell"/>
</dbReference>
<dbReference type="InterPro" id="IPR029044">
    <property type="entry name" value="Nucleotide-diphossugar_trans"/>
</dbReference>
<dbReference type="Proteomes" id="UP000008363">
    <property type="component" value="Unassembled WGS sequence"/>
</dbReference>
<dbReference type="GO" id="GO:0016757">
    <property type="term" value="F:glycosyltransferase activity"/>
    <property type="evidence" value="ECO:0007669"/>
    <property type="project" value="UniProtKB-KW"/>
</dbReference>
<sequence>MVEGKDPHVPRARIVIPAHNEERAISRLLAALNPNVGANPYEVIVVCNGCTDRTADIARAQPGVNVIELDRPSKFNAMQVGSASATVLPLVFIDADVEIGVDDIAHLIGPLEAGSVLASAPLRVIPLGEANWIVRSYYKVWERLPRVESGLFGRGVIALANEAIDRFVAIPEVMSDDLAISDLFSERERVIVADSTVVIHPPRTTAALLRRRVRVITGIVQAEMLGVTNATESKTSVRDLVRIARQSPSAALSVPVFAAVTVAARIRARSVIRRRDFVTWQRDETSRL</sequence>
<reference evidence="11 12" key="1">
    <citation type="submission" date="2012-08" db="EMBL/GenBank/DDBJ databases">
        <title>Whole genome shotgun sequence of Gordonia rhizosphera NBRC 16068.</title>
        <authorList>
            <person name="Takarada H."/>
            <person name="Isaki S."/>
            <person name="Hosoyama A."/>
            <person name="Tsuchikane K."/>
            <person name="Katsumata H."/>
            <person name="Baba S."/>
            <person name="Ohji S."/>
            <person name="Yamazaki S."/>
            <person name="Fujita N."/>
        </authorList>
    </citation>
    <scope>NUCLEOTIDE SEQUENCE [LARGE SCALE GENOMIC DNA]</scope>
    <source>
        <strain evidence="11 12">NBRC 16068</strain>
    </source>
</reference>
<evidence type="ECO:0000256" key="3">
    <source>
        <dbReference type="ARBA" id="ARBA00022676"/>
    </source>
</evidence>
<dbReference type="AlphaFoldDB" id="K6VQ94"/>
<dbReference type="STRING" id="1108045.GORHZ_050_00060"/>
<comment type="caution">
    <text evidence="11">The sequence shown here is derived from an EMBL/GenBank/DDBJ whole genome shotgun (WGS) entry which is preliminary data.</text>
</comment>
<comment type="function">
    <text evidence="6">Catalyzes the glycosylation of 4,4'-diaponeurosporenoate, i.e. the esterification of glucose at the C1'' position with the carboxyl group of 4,4'-diaponeurosporenic acid, to form glycosyl-4,4'-diaponeurosporenoate. This is a step in the biosynthesis of staphyloxanthin, an orange pigment present in most staphylococci strains.</text>
</comment>
<evidence type="ECO:0000259" key="10">
    <source>
        <dbReference type="Pfam" id="PF00535"/>
    </source>
</evidence>
<evidence type="ECO:0000256" key="4">
    <source>
        <dbReference type="ARBA" id="ARBA00022679"/>
    </source>
</evidence>
<evidence type="ECO:0000256" key="6">
    <source>
        <dbReference type="ARBA" id="ARBA00037281"/>
    </source>
</evidence>
<protein>
    <recommendedName>
        <fullName evidence="9">4,4'-diaponeurosporenoate glycosyltransferase</fullName>
    </recommendedName>
</protein>
<feature type="domain" description="Glycosyltransferase 2-like" evidence="10">
    <location>
        <begin position="14"/>
        <end position="136"/>
    </location>
</feature>
<evidence type="ECO:0000256" key="5">
    <source>
        <dbReference type="ARBA" id="ARBA00023136"/>
    </source>
</evidence>
<keyword evidence="5" id="KW-0472">Membrane</keyword>
<dbReference type="PANTHER" id="PTHR43646">
    <property type="entry name" value="GLYCOSYLTRANSFERASE"/>
    <property type="match status" value="1"/>
</dbReference>
<dbReference type="Gene3D" id="3.90.550.10">
    <property type="entry name" value="Spore Coat Polysaccharide Biosynthesis Protein SpsA, Chain A"/>
    <property type="match status" value="1"/>
</dbReference>
<comment type="similarity">
    <text evidence="8">Belongs to the glycosyltransferase 2 family. CrtQ subfamily.</text>
</comment>
<dbReference type="InterPro" id="IPR001173">
    <property type="entry name" value="Glyco_trans_2-like"/>
</dbReference>
<dbReference type="EMBL" id="BAHC01000050">
    <property type="protein sequence ID" value="GAB89090.1"/>
    <property type="molecule type" value="Genomic_DNA"/>
</dbReference>
<keyword evidence="4 11" id="KW-0808">Transferase</keyword>
<gene>
    <name evidence="11" type="ORF">GORHZ_050_00060</name>
</gene>
<dbReference type="eggNOG" id="COG1215">
    <property type="taxonomic scope" value="Bacteria"/>
</dbReference>
<organism evidence="11 12">
    <name type="scientific">Gordonia rhizosphera NBRC 16068</name>
    <dbReference type="NCBI Taxonomy" id="1108045"/>
    <lineage>
        <taxon>Bacteria</taxon>
        <taxon>Bacillati</taxon>
        <taxon>Actinomycetota</taxon>
        <taxon>Actinomycetes</taxon>
        <taxon>Mycobacteriales</taxon>
        <taxon>Gordoniaceae</taxon>
        <taxon>Gordonia</taxon>
    </lineage>
</organism>
<evidence type="ECO:0000256" key="7">
    <source>
        <dbReference type="ARBA" id="ARBA00037904"/>
    </source>
</evidence>
<accession>K6VQ94</accession>
<comment type="subcellular location">
    <subcellularLocation>
        <location evidence="1">Cell membrane</location>
    </subcellularLocation>
</comment>
<keyword evidence="2" id="KW-1003">Cell membrane</keyword>
<evidence type="ECO:0000313" key="11">
    <source>
        <dbReference type="EMBL" id="GAB89090.1"/>
    </source>
</evidence>
<keyword evidence="3" id="KW-0328">Glycosyltransferase</keyword>
<proteinExistence type="inferred from homology"/>
<evidence type="ECO:0000256" key="8">
    <source>
        <dbReference type="ARBA" id="ARBA00038120"/>
    </source>
</evidence>
<evidence type="ECO:0000313" key="12">
    <source>
        <dbReference type="Proteomes" id="UP000008363"/>
    </source>
</evidence>
<keyword evidence="12" id="KW-1185">Reference proteome</keyword>
<dbReference type="Pfam" id="PF00535">
    <property type="entry name" value="Glycos_transf_2"/>
    <property type="match status" value="1"/>
</dbReference>
<comment type="pathway">
    <text evidence="7">Carotenoid biosynthesis; staphyloxanthin biosynthesis; staphyloxanthin from farnesyl diphosphate: step 4/5.</text>
</comment>
<evidence type="ECO:0000256" key="2">
    <source>
        <dbReference type="ARBA" id="ARBA00022475"/>
    </source>
</evidence>
<dbReference type="OrthoDB" id="9802632at2"/>
<dbReference type="PANTHER" id="PTHR43646:SF2">
    <property type="entry name" value="GLYCOSYLTRANSFERASE 2-LIKE DOMAIN-CONTAINING PROTEIN"/>
    <property type="match status" value="1"/>
</dbReference>